<keyword evidence="3" id="KW-1185">Reference proteome</keyword>
<dbReference type="Proteomes" id="UP001487296">
    <property type="component" value="Unassembled WGS sequence"/>
</dbReference>
<evidence type="ECO:0000256" key="1">
    <source>
        <dbReference type="SAM" id="SignalP"/>
    </source>
</evidence>
<evidence type="ECO:0000313" key="3">
    <source>
        <dbReference type="Proteomes" id="UP001487296"/>
    </source>
</evidence>
<feature type="signal peptide" evidence="1">
    <location>
        <begin position="1"/>
        <end position="21"/>
    </location>
</feature>
<accession>A0ABV1FR44</accession>
<evidence type="ECO:0008006" key="4">
    <source>
        <dbReference type="Google" id="ProtNLM"/>
    </source>
</evidence>
<name>A0ABV1FR44_9BACT</name>
<proteinExistence type="predicted"/>
<gene>
    <name evidence="2" type="ORF">AAAT34_07130</name>
</gene>
<feature type="chain" id="PRO_5047182640" description="Lipoprotein" evidence="1">
    <location>
        <begin position="22"/>
        <end position="729"/>
    </location>
</feature>
<dbReference type="EMBL" id="JBBNFP010000023">
    <property type="protein sequence ID" value="MEQ2486828.1"/>
    <property type="molecule type" value="Genomic_DNA"/>
</dbReference>
<comment type="caution">
    <text evidence="2">The sequence shown here is derived from an EMBL/GenBank/DDBJ whole genome shotgun (WGS) entry which is preliminary data.</text>
</comment>
<dbReference type="RefSeq" id="WP_215759903.1">
    <property type="nucleotide sequence ID" value="NZ_JAHKBE010000023.1"/>
</dbReference>
<evidence type="ECO:0000313" key="2">
    <source>
        <dbReference type="EMBL" id="MEQ2486828.1"/>
    </source>
</evidence>
<dbReference type="PROSITE" id="PS51257">
    <property type="entry name" value="PROKAR_LIPOPROTEIN"/>
    <property type="match status" value="1"/>
</dbReference>
<keyword evidence="1" id="KW-0732">Signal</keyword>
<reference evidence="2 3" key="1">
    <citation type="submission" date="2024-04" db="EMBL/GenBank/DDBJ databases">
        <title>Human intestinal bacterial collection.</title>
        <authorList>
            <person name="Pauvert C."/>
            <person name="Hitch T.C.A."/>
            <person name="Clavel T."/>
        </authorList>
    </citation>
    <scope>NUCLEOTIDE SEQUENCE [LARGE SCALE GENOMIC DNA]</scope>
    <source>
        <strain evidence="2 3">CLA-AA-H145</strain>
    </source>
</reference>
<protein>
    <recommendedName>
        <fullName evidence="4">Lipoprotein</fullName>
    </recommendedName>
</protein>
<organism evidence="2 3">
    <name type="scientific">Hallella faecis</name>
    <dbReference type="NCBI Taxonomy" id="2841596"/>
    <lineage>
        <taxon>Bacteria</taxon>
        <taxon>Pseudomonadati</taxon>
        <taxon>Bacteroidota</taxon>
        <taxon>Bacteroidia</taxon>
        <taxon>Bacteroidales</taxon>
        <taxon>Prevotellaceae</taxon>
        <taxon>Hallella</taxon>
    </lineage>
</organism>
<sequence length="729" mass="82763">MKRLHYLLLLLVGLLASCSLSFDSLVDEPTADDDGIENNGDGFTAPRHVKSSTLNAQYQFNEDVIWLNHDNYKGYIAEIKDSLVSFSTSMPKELLPQTGEVVYHAADSLFAGIAIEAESVFKEGDQYKCIGKSVGTKRVFKVLKFDLRTRLPDESLAKQYLTRGRPSGTPVLDKTFTIGYAADSKNLPPITTPYVWTGNFKKNHEFKARLRVYCDAHYDDSGDGIDFWLKKDYVVTLEQTINLSGTGTLNTSLLGPFSVERPPCIPIPSMSVDIIPLVLSIGSSFQLESEMGFDHIDRTWTDKGELIFGMEVGKRSYETLPYLKFRDSQFTTSSTDTHTGKRTFDKVNFTFGLNLSFVSAFGVSLFDGGLGATVSVEDAFAENFKCSKREWQNPNSIKLPYSFYEFTAGNDVTKRSVGLEIFKVQNVAIVTSMFNAYGINDKVPTVVKLIPGVGSVFGNISLLKDKLPTKTEYYFPTIKEMSVAPVSSGTSNATRFEGHVVFQRAGREKIEPNHFSDLCLLIRKGTAIVKMVNLAPGMNLEKNKRYPIKFDVENFDESEDWSALVTVVEHDKKRMLNIDEYKLHKPVEGARVKRVTQNMGRETYEYYEYGFLTEWEYSGTKNYYRKGMRVKLYDEWGKLLTTRYFTLLHDKPYGFVSTYFMCNLPMKFTVEVAVGIYEDFMSTNKDFDKTVNPNYVKRIQLMPDFGYDAVSDELADEVNRIDDYMDREE</sequence>